<accession>A0A362X0F5</accession>
<proteinExistence type="predicted"/>
<evidence type="ECO:0000313" key="3">
    <source>
        <dbReference type="Proteomes" id="UP000251545"/>
    </source>
</evidence>
<evidence type="ECO:0000256" key="1">
    <source>
        <dbReference type="PROSITE-ProRule" id="PRU00339"/>
    </source>
</evidence>
<dbReference type="Proteomes" id="UP000251545">
    <property type="component" value="Unassembled WGS sequence"/>
</dbReference>
<evidence type="ECO:0000313" key="2">
    <source>
        <dbReference type="EMBL" id="PQV48189.1"/>
    </source>
</evidence>
<gene>
    <name evidence="2" type="ORF">CLV33_10535</name>
</gene>
<protein>
    <submittedName>
        <fullName evidence="2">TPR repeat protein</fullName>
    </submittedName>
</protein>
<organism evidence="2 3">
    <name type="scientific">Jejuia pallidilutea</name>
    <dbReference type="NCBI Taxonomy" id="504487"/>
    <lineage>
        <taxon>Bacteria</taxon>
        <taxon>Pseudomonadati</taxon>
        <taxon>Bacteroidota</taxon>
        <taxon>Flavobacteriia</taxon>
        <taxon>Flavobacteriales</taxon>
        <taxon>Flavobacteriaceae</taxon>
        <taxon>Jejuia</taxon>
    </lineage>
</organism>
<dbReference type="InterPro" id="IPR011990">
    <property type="entry name" value="TPR-like_helical_dom_sf"/>
</dbReference>
<dbReference type="PROSITE" id="PS50005">
    <property type="entry name" value="TPR"/>
    <property type="match status" value="1"/>
</dbReference>
<dbReference type="Pfam" id="PF13414">
    <property type="entry name" value="TPR_11"/>
    <property type="match status" value="1"/>
</dbReference>
<comment type="caution">
    <text evidence="2">The sequence shown here is derived from an EMBL/GenBank/DDBJ whole genome shotgun (WGS) entry which is preliminary data.</text>
</comment>
<dbReference type="SMART" id="SM00028">
    <property type="entry name" value="TPR"/>
    <property type="match status" value="2"/>
</dbReference>
<feature type="repeat" description="TPR" evidence="1">
    <location>
        <begin position="274"/>
        <end position="307"/>
    </location>
</feature>
<name>A0A362X0F5_9FLAO</name>
<dbReference type="RefSeq" id="WP_105473678.1">
    <property type="nucleotide sequence ID" value="NZ_PVEO01000005.1"/>
</dbReference>
<sequence>MGKKKLLIIVFITSLNLYCQNLINTKWLKIYEERKDGSVIHYRGSKPIAGEYYFKSIDKVSVNSITPDANYKIDKSELTIGNQLFTIEKLTDTELIICEKAEINTPDDKVNRLYLVKSEKLVDYLIKNELLFFINDSTIIAKKYLAPRLKNKKDLSYVITKSLKGQKFVTGKQQKFNSGFLMGHFRINTFGKIDSIQITKNSKIYKTIENKFVNKLKKLEFLPVEIEKKYNQIINFSALFNEFSGVHGVSITTNTTVTPMNKKHNLSISEKRKSENYFLDGNLEFTKKKYAKAIENFNKAIEIDSLLFDAYYNRAYANLIMNNIEDACKDWEYLKDKQQKEGNRLFNLKCKEN</sequence>
<reference evidence="2 3" key="1">
    <citation type="submission" date="2018-02" db="EMBL/GenBank/DDBJ databases">
        <title>Genomic Encyclopedia of Archaeal and Bacterial Type Strains, Phase II (KMG-II): from individual species to whole genera.</title>
        <authorList>
            <person name="Goeker M."/>
        </authorList>
    </citation>
    <scope>NUCLEOTIDE SEQUENCE [LARGE SCALE GENOMIC DNA]</scope>
    <source>
        <strain evidence="2 3">DSM 21165</strain>
    </source>
</reference>
<dbReference type="InterPro" id="IPR019734">
    <property type="entry name" value="TPR_rpt"/>
</dbReference>
<keyword evidence="1" id="KW-0802">TPR repeat</keyword>
<dbReference type="Gene3D" id="1.25.40.10">
    <property type="entry name" value="Tetratricopeptide repeat domain"/>
    <property type="match status" value="1"/>
</dbReference>
<dbReference type="AlphaFoldDB" id="A0A362X0F5"/>
<dbReference type="EMBL" id="PVEO01000005">
    <property type="protein sequence ID" value="PQV48189.1"/>
    <property type="molecule type" value="Genomic_DNA"/>
</dbReference>
<dbReference type="SUPFAM" id="SSF48452">
    <property type="entry name" value="TPR-like"/>
    <property type="match status" value="1"/>
</dbReference>